<dbReference type="GO" id="GO:0035438">
    <property type="term" value="F:cyclic-di-GMP binding"/>
    <property type="evidence" value="ECO:0007669"/>
    <property type="project" value="InterPro"/>
</dbReference>
<dbReference type="Pfam" id="PF07238">
    <property type="entry name" value="PilZ"/>
    <property type="match status" value="2"/>
</dbReference>
<reference evidence="3 4" key="1">
    <citation type="submission" date="2020-08" db="EMBL/GenBank/DDBJ databases">
        <title>The genome sequence of type strain Novosphingobium flavum NBRC 111647.</title>
        <authorList>
            <person name="Liu Y."/>
        </authorList>
    </citation>
    <scope>NUCLEOTIDE SEQUENCE [LARGE SCALE GENOMIC DNA]</scope>
    <source>
        <strain evidence="3 4">NBRC 111647</strain>
    </source>
</reference>
<gene>
    <name evidence="3" type="ORF">H7F51_03810</name>
</gene>
<dbReference type="RefSeq" id="WP_185662879.1">
    <property type="nucleotide sequence ID" value="NZ_JACLAW010000002.1"/>
</dbReference>
<keyword evidence="4" id="KW-1185">Reference proteome</keyword>
<dbReference type="Gene3D" id="2.40.10.220">
    <property type="entry name" value="predicted glycosyltransferase like domains"/>
    <property type="match status" value="1"/>
</dbReference>
<dbReference type="EMBL" id="JACLAW010000002">
    <property type="protein sequence ID" value="MBC2664642.1"/>
    <property type="molecule type" value="Genomic_DNA"/>
</dbReference>
<name>A0A7X1FQN8_9SPHN</name>
<comment type="caution">
    <text evidence="3">The sequence shown here is derived from an EMBL/GenBank/DDBJ whole genome shotgun (WGS) entry which is preliminary data.</text>
</comment>
<dbReference type="Proteomes" id="UP000566813">
    <property type="component" value="Unassembled WGS sequence"/>
</dbReference>
<evidence type="ECO:0000313" key="4">
    <source>
        <dbReference type="Proteomes" id="UP000566813"/>
    </source>
</evidence>
<evidence type="ECO:0000256" key="1">
    <source>
        <dbReference type="SAM" id="MobiDB-lite"/>
    </source>
</evidence>
<feature type="domain" description="PilZ" evidence="2">
    <location>
        <begin position="112"/>
        <end position="197"/>
    </location>
</feature>
<feature type="region of interest" description="Disordered" evidence="1">
    <location>
        <begin position="1"/>
        <end position="20"/>
    </location>
</feature>
<dbReference type="AlphaFoldDB" id="A0A7X1FQN8"/>
<proteinExistence type="predicted"/>
<feature type="domain" description="PilZ" evidence="2">
    <location>
        <begin position="31"/>
        <end position="96"/>
    </location>
</feature>
<dbReference type="InterPro" id="IPR009875">
    <property type="entry name" value="PilZ_domain"/>
</dbReference>
<organism evidence="3 4">
    <name type="scientific">Novosphingobium flavum</name>
    <dbReference type="NCBI Taxonomy" id="1778672"/>
    <lineage>
        <taxon>Bacteria</taxon>
        <taxon>Pseudomonadati</taxon>
        <taxon>Pseudomonadota</taxon>
        <taxon>Alphaproteobacteria</taxon>
        <taxon>Sphingomonadales</taxon>
        <taxon>Sphingomonadaceae</taxon>
        <taxon>Novosphingobium</taxon>
    </lineage>
</organism>
<evidence type="ECO:0000313" key="3">
    <source>
        <dbReference type="EMBL" id="MBC2664642.1"/>
    </source>
</evidence>
<protein>
    <submittedName>
        <fullName evidence="3">PilZ domain-containing protein</fullName>
    </submittedName>
</protein>
<dbReference type="SUPFAM" id="SSF141371">
    <property type="entry name" value="PilZ domain-like"/>
    <property type="match status" value="2"/>
</dbReference>
<accession>A0A7X1FQN8</accession>
<evidence type="ECO:0000259" key="2">
    <source>
        <dbReference type="Pfam" id="PF07238"/>
    </source>
</evidence>
<sequence length="213" mass="23784">MHEDERDLPDGSPAGAGEQRSGSRFNLLIRPAKLAFADGQEFLCVLRDVSPGGCKARLFHELPEEGPVTLELGNGDRYPVERVWEREEHIGLRFREAVPVEYLLNEEGRFRKRPVRVRLAIAATLVAGREEIPVELRDLSQQGAQLGCDVQLAVDQQVRLEIPGLAPIVSKVRWRRAAGIGLVFEQTFRLDEFARLIARLQARGVAGPDSRCA</sequence>